<evidence type="ECO:0000313" key="2">
    <source>
        <dbReference type="EMBL" id="QNF34592.1"/>
    </source>
</evidence>
<protein>
    <recommendedName>
        <fullName evidence="4">DUF4760 domain-containing protein</fullName>
    </recommendedName>
</protein>
<dbReference type="RefSeq" id="WP_185271081.1">
    <property type="nucleotide sequence ID" value="NZ_CP055156.1"/>
</dbReference>
<keyword evidence="1" id="KW-0812">Transmembrane</keyword>
<keyword evidence="1" id="KW-1133">Transmembrane helix</keyword>
<organism evidence="2 3">
    <name type="scientific">Adhaeribacter swui</name>
    <dbReference type="NCBI Taxonomy" id="2086471"/>
    <lineage>
        <taxon>Bacteria</taxon>
        <taxon>Pseudomonadati</taxon>
        <taxon>Bacteroidota</taxon>
        <taxon>Cytophagia</taxon>
        <taxon>Cytophagales</taxon>
        <taxon>Hymenobacteraceae</taxon>
        <taxon>Adhaeribacter</taxon>
    </lineage>
</organism>
<feature type="transmembrane region" description="Helical" evidence="1">
    <location>
        <begin position="9"/>
        <end position="26"/>
    </location>
</feature>
<gene>
    <name evidence="2" type="ORF">HUW51_18340</name>
</gene>
<sequence length="168" mass="19989">MSKTLQRNIWQIILISLIFTSIYMYIEKQVIIKIEVLITAIASLITIYLSFVKQKIEDDKVFRELFIDFNNKYSGELNDLLNKLRTQNEITLTDKERLSIIDYFNLCSEEYLWYSKGRIPKSVWYAWQSGILENLSIPVVRNIFEDETNTETKSKSYYGFAEEIKKRL</sequence>
<evidence type="ECO:0000256" key="1">
    <source>
        <dbReference type="SAM" id="Phobius"/>
    </source>
</evidence>
<evidence type="ECO:0000313" key="3">
    <source>
        <dbReference type="Proteomes" id="UP000515237"/>
    </source>
</evidence>
<name>A0A7G7GBQ8_9BACT</name>
<dbReference type="AlphaFoldDB" id="A0A7G7GBQ8"/>
<dbReference type="EMBL" id="CP055156">
    <property type="protein sequence ID" value="QNF34592.1"/>
    <property type="molecule type" value="Genomic_DNA"/>
</dbReference>
<keyword evidence="3" id="KW-1185">Reference proteome</keyword>
<dbReference type="KEGG" id="aswu:HUW51_18340"/>
<keyword evidence="1" id="KW-0472">Membrane</keyword>
<reference evidence="2 3" key="1">
    <citation type="journal article" date="2018" name="Int. J. Syst. Evol. Microbiol.">
        <title>Adhaeribacter swui sp. nov., isolated from wet mud.</title>
        <authorList>
            <person name="Kim D.U."/>
            <person name="Kim K.W."/>
            <person name="Kang M.S."/>
            <person name="Kim J.Y."/>
            <person name="Jang J.H."/>
            <person name="Kim M.K."/>
        </authorList>
    </citation>
    <scope>NUCLEOTIDE SEQUENCE [LARGE SCALE GENOMIC DNA]</scope>
    <source>
        <strain evidence="2 3">KCTC 52873</strain>
    </source>
</reference>
<proteinExistence type="predicted"/>
<accession>A0A7G7GBQ8</accession>
<feature type="transmembrane region" description="Helical" evidence="1">
    <location>
        <begin position="32"/>
        <end position="51"/>
    </location>
</feature>
<dbReference type="Proteomes" id="UP000515237">
    <property type="component" value="Chromosome"/>
</dbReference>
<evidence type="ECO:0008006" key="4">
    <source>
        <dbReference type="Google" id="ProtNLM"/>
    </source>
</evidence>